<feature type="transmembrane region" description="Helical" evidence="5">
    <location>
        <begin position="286"/>
        <end position="302"/>
    </location>
</feature>
<feature type="transmembrane region" description="Helical" evidence="5">
    <location>
        <begin position="217"/>
        <end position="242"/>
    </location>
</feature>
<accession>A0ABV6QII9</accession>
<feature type="domain" description="Major facilitator superfamily (MFS) profile" evidence="6">
    <location>
        <begin position="8"/>
        <end position="395"/>
    </location>
</feature>
<evidence type="ECO:0000256" key="1">
    <source>
        <dbReference type="ARBA" id="ARBA00004651"/>
    </source>
</evidence>
<evidence type="ECO:0000256" key="4">
    <source>
        <dbReference type="ARBA" id="ARBA00023136"/>
    </source>
</evidence>
<name>A0ABV6QII9_9ACTN</name>
<dbReference type="EMBL" id="JBHLTC010000005">
    <property type="protein sequence ID" value="MFC0623437.1"/>
    <property type="molecule type" value="Genomic_DNA"/>
</dbReference>
<feature type="transmembrane region" description="Helical" evidence="5">
    <location>
        <begin position="372"/>
        <end position="390"/>
    </location>
</feature>
<organism evidence="7 8">
    <name type="scientific">Kribbella deserti</name>
    <dbReference type="NCBI Taxonomy" id="1926257"/>
    <lineage>
        <taxon>Bacteria</taxon>
        <taxon>Bacillati</taxon>
        <taxon>Actinomycetota</taxon>
        <taxon>Actinomycetes</taxon>
        <taxon>Propionibacteriales</taxon>
        <taxon>Kribbellaceae</taxon>
        <taxon>Kribbella</taxon>
    </lineage>
</organism>
<feature type="transmembrane region" description="Helical" evidence="5">
    <location>
        <begin position="74"/>
        <end position="97"/>
    </location>
</feature>
<dbReference type="InterPro" id="IPR011701">
    <property type="entry name" value="MFS"/>
</dbReference>
<evidence type="ECO:0000256" key="2">
    <source>
        <dbReference type="ARBA" id="ARBA00022692"/>
    </source>
</evidence>
<feature type="transmembrane region" description="Helical" evidence="5">
    <location>
        <begin position="103"/>
        <end position="125"/>
    </location>
</feature>
<feature type="transmembrane region" description="Helical" evidence="5">
    <location>
        <begin position="42"/>
        <end position="62"/>
    </location>
</feature>
<feature type="transmembrane region" description="Helical" evidence="5">
    <location>
        <begin position="308"/>
        <end position="331"/>
    </location>
</feature>
<dbReference type="InterPro" id="IPR020846">
    <property type="entry name" value="MFS_dom"/>
</dbReference>
<evidence type="ECO:0000313" key="7">
    <source>
        <dbReference type="EMBL" id="MFC0623437.1"/>
    </source>
</evidence>
<evidence type="ECO:0000256" key="5">
    <source>
        <dbReference type="SAM" id="Phobius"/>
    </source>
</evidence>
<dbReference type="PANTHER" id="PTHR23546:SF1">
    <property type="entry name" value="MEMBRANE PROTEIN"/>
    <property type="match status" value="1"/>
</dbReference>
<keyword evidence="2 5" id="KW-0812">Transmembrane</keyword>
<reference evidence="7 8" key="1">
    <citation type="submission" date="2024-09" db="EMBL/GenBank/DDBJ databases">
        <authorList>
            <person name="Sun Q."/>
            <person name="Mori K."/>
        </authorList>
    </citation>
    <scope>NUCLEOTIDE SEQUENCE [LARGE SCALE GENOMIC DNA]</scope>
    <source>
        <strain evidence="7 8">CGMCC 1.15906</strain>
    </source>
</reference>
<dbReference type="RefSeq" id="WP_380044136.1">
    <property type="nucleotide sequence ID" value="NZ_JBHLTC010000005.1"/>
</dbReference>
<dbReference type="SUPFAM" id="SSF103473">
    <property type="entry name" value="MFS general substrate transporter"/>
    <property type="match status" value="1"/>
</dbReference>
<dbReference type="PANTHER" id="PTHR23546">
    <property type="entry name" value="TRANSPORT PROTEIN"/>
    <property type="match status" value="1"/>
</dbReference>
<sequence>MNETARRPLVLVYLAVFGGYFGQQMIMPILPPLARELGLSEVQLGLVMTVAAAIVVLASPFWGRRSEALGRKPVIVTGLVGAIAGLAGFAVVTQLGLDGRWSLPVLFGLILVSRSLLFGGFMAAIPVSAQTYVVDVTSDEKARVRGLSLIGAVTGLALVLGPAIGGLLGRFGLLVPLYVAPAALVPLAIVVAWRLPAEPRHRDKPEVPRLRPFDGRIWPFLLIGFGLFLSLALMQMTIGFLLQDRLELSAEQTARTTGFALLCAGLPMLVMQAAVVPKLGWRPARMLRVGIPIAMTGFLLAVPDLGQWPIFLGVALTGIGYGLAVPGYTSAPTLLVDRNEQAGLAGLLGATTALTFVFGPVLGTSLYQLAPALPYLLAAALLAALLVFVLTHRALRAVAAVPLATADSATGH</sequence>
<dbReference type="InterPro" id="IPR001958">
    <property type="entry name" value="Tet-R_TetA/multi-R_MdtG-like"/>
</dbReference>
<feature type="transmembrane region" description="Helical" evidence="5">
    <location>
        <begin position="343"/>
        <end position="366"/>
    </location>
</feature>
<proteinExistence type="predicted"/>
<dbReference type="Gene3D" id="1.20.1250.20">
    <property type="entry name" value="MFS general substrate transporter like domains"/>
    <property type="match status" value="1"/>
</dbReference>
<gene>
    <name evidence="7" type="ORF">ACFFGN_05145</name>
</gene>
<dbReference type="InterPro" id="IPR036259">
    <property type="entry name" value="MFS_trans_sf"/>
</dbReference>
<comment type="caution">
    <text evidence="7">The sequence shown here is derived from an EMBL/GenBank/DDBJ whole genome shotgun (WGS) entry which is preliminary data.</text>
</comment>
<feature type="transmembrane region" description="Helical" evidence="5">
    <location>
        <begin position="9"/>
        <end position="30"/>
    </location>
</feature>
<evidence type="ECO:0000256" key="3">
    <source>
        <dbReference type="ARBA" id="ARBA00022989"/>
    </source>
</evidence>
<protein>
    <submittedName>
        <fullName evidence="7">MFS transporter</fullName>
    </submittedName>
</protein>
<evidence type="ECO:0000259" key="6">
    <source>
        <dbReference type="PROSITE" id="PS50850"/>
    </source>
</evidence>
<keyword evidence="8" id="KW-1185">Reference proteome</keyword>
<dbReference type="Pfam" id="PF07690">
    <property type="entry name" value="MFS_1"/>
    <property type="match status" value="1"/>
</dbReference>
<dbReference type="Proteomes" id="UP001589890">
    <property type="component" value="Unassembled WGS sequence"/>
</dbReference>
<evidence type="ECO:0000313" key="8">
    <source>
        <dbReference type="Proteomes" id="UP001589890"/>
    </source>
</evidence>
<comment type="subcellular location">
    <subcellularLocation>
        <location evidence="1">Cell membrane</location>
        <topology evidence="1">Multi-pass membrane protein</topology>
    </subcellularLocation>
</comment>
<feature type="transmembrane region" description="Helical" evidence="5">
    <location>
        <begin position="146"/>
        <end position="169"/>
    </location>
</feature>
<dbReference type="PRINTS" id="PR01035">
    <property type="entry name" value="TCRTETA"/>
</dbReference>
<feature type="transmembrane region" description="Helical" evidence="5">
    <location>
        <begin position="254"/>
        <end position="274"/>
    </location>
</feature>
<feature type="transmembrane region" description="Helical" evidence="5">
    <location>
        <begin position="175"/>
        <end position="196"/>
    </location>
</feature>
<keyword evidence="3 5" id="KW-1133">Transmembrane helix</keyword>
<keyword evidence="4 5" id="KW-0472">Membrane</keyword>
<dbReference type="PROSITE" id="PS50850">
    <property type="entry name" value="MFS"/>
    <property type="match status" value="1"/>
</dbReference>